<accession>A0A9P0KLE3</accession>
<organism evidence="1 2">
    <name type="scientific">Acanthoscelides obtectus</name>
    <name type="common">Bean weevil</name>
    <name type="synonym">Bruchus obtectus</name>
    <dbReference type="NCBI Taxonomy" id="200917"/>
    <lineage>
        <taxon>Eukaryota</taxon>
        <taxon>Metazoa</taxon>
        <taxon>Ecdysozoa</taxon>
        <taxon>Arthropoda</taxon>
        <taxon>Hexapoda</taxon>
        <taxon>Insecta</taxon>
        <taxon>Pterygota</taxon>
        <taxon>Neoptera</taxon>
        <taxon>Endopterygota</taxon>
        <taxon>Coleoptera</taxon>
        <taxon>Polyphaga</taxon>
        <taxon>Cucujiformia</taxon>
        <taxon>Chrysomeloidea</taxon>
        <taxon>Chrysomelidae</taxon>
        <taxon>Bruchinae</taxon>
        <taxon>Bruchini</taxon>
        <taxon>Acanthoscelides</taxon>
    </lineage>
</organism>
<proteinExistence type="predicted"/>
<comment type="caution">
    <text evidence="1">The sequence shown here is derived from an EMBL/GenBank/DDBJ whole genome shotgun (WGS) entry which is preliminary data.</text>
</comment>
<dbReference type="Proteomes" id="UP001152888">
    <property type="component" value="Unassembled WGS sequence"/>
</dbReference>
<dbReference type="InterPro" id="IPR043472">
    <property type="entry name" value="Macro_dom-like"/>
</dbReference>
<gene>
    <name evidence="1" type="ORF">ACAOBT_LOCUS12349</name>
</gene>
<reference evidence="1" key="1">
    <citation type="submission" date="2022-03" db="EMBL/GenBank/DDBJ databases">
        <authorList>
            <person name="Sayadi A."/>
        </authorList>
    </citation>
    <scope>NUCLEOTIDE SEQUENCE</scope>
</reference>
<sequence>MKPPRFDGATPWNAYRRQFEAAAIANGWSSTEKATALTLALRGDATAILQRKSLEEQEVYEQLVGNLAMRYGQSHLEHVCHTQLKNRSQKPGESLQEFEPHIARLTTEEGTNRKIFYLVTKKASYQKPNYEDVWNALCSLREVLLAEDLRKLAIPKLACGLDNLDWRIIRSMLEMYYPSIIFSCMVLMVLGFPQDSDDYELAASQGNE</sequence>
<dbReference type="Gene3D" id="3.40.220.10">
    <property type="entry name" value="Leucine Aminopeptidase, subunit E, domain 1"/>
    <property type="match status" value="1"/>
</dbReference>
<evidence type="ECO:0000313" key="2">
    <source>
        <dbReference type="Proteomes" id="UP001152888"/>
    </source>
</evidence>
<dbReference type="PANTHER" id="PTHR45823:SF1">
    <property type="entry name" value="T-SNARE COILED-COIL HOMOLOGY DOMAIN-CONTAINING PROTEIN"/>
    <property type="match status" value="1"/>
</dbReference>
<dbReference type="PANTHER" id="PTHR45823">
    <property type="entry name" value="T-SNARE COILED-COIL HOMOLOGY DOMAIN-CONTAINING PROTEIN"/>
    <property type="match status" value="1"/>
</dbReference>
<dbReference type="OrthoDB" id="2155246at2759"/>
<evidence type="ECO:0000313" key="1">
    <source>
        <dbReference type="EMBL" id="CAH1976844.1"/>
    </source>
</evidence>
<protein>
    <submittedName>
        <fullName evidence="1">Uncharacterized protein</fullName>
    </submittedName>
</protein>
<name>A0A9P0KLE3_ACAOB</name>
<dbReference type="AlphaFoldDB" id="A0A9P0KLE3"/>
<keyword evidence="2" id="KW-1185">Reference proteome</keyword>
<dbReference type="SUPFAM" id="SSF52949">
    <property type="entry name" value="Macro domain-like"/>
    <property type="match status" value="1"/>
</dbReference>
<dbReference type="EMBL" id="CAKOFQ010006851">
    <property type="protein sequence ID" value="CAH1976844.1"/>
    <property type="molecule type" value="Genomic_DNA"/>
</dbReference>